<dbReference type="SUPFAM" id="SSF158832">
    <property type="entry name" value="Tex N-terminal region-like"/>
    <property type="match status" value="1"/>
</dbReference>
<evidence type="ECO:0000313" key="2">
    <source>
        <dbReference type="EMBL" id="GKT36492.1"/>
    </source>
</evidence>
<name>A0ABQ5KVN9_9EUKA</name>
<comment type="caution">
    <text evidence="2">The sequence shown here is derived from an EMBL/GenBank/DDBJ whole genome shotgun (WGS) entry which is preliminary data.</text>
</comment>
<reference evidence="2" key="1">
    <citation type="submission" date="2022-03" db="EMBL/GenBank/DDBJ databases">
        <title>Draft genome sequence of Aduncisulcus paluster, a free-living microaerophilic Fornicata.</title>
        <authorList>
            <person name="Yuyama I."/>
            <person name="Kume K."/>
            <person name="Tamura T."/>
            <person name="Inagaki Y."/>
            <person name="Hashimoto T."/>
        </authorList>
    </citation>
    <scope>NUCLEOTIDE SEQUENCE</scope>
    <source>
        <strain evidence="2">NY0171</strain>
    </source>
</reference>
<organism evidence="2 3">
    <name type="scientific">Aduncisulcus paluster</name>
    <dbReference type="NCBI Taxonomy" id="2918883"/>
    <lineage>
        <taxon>Eukaryota</taxon>
        <taxon>Metamonada</taxon>
        <taxon>Carpediemonas-like organisms</taxon>
        <taxon>Aduncisulcus</taxon>
    </lineage>
</organism>
<dbReference type="InterPro" id="IPR023323">
    <property type="entry name" value="Tex-like_dom_sf"/>
</dbReference>
<dbReference type="Gene3D" id="1.10.3500.10">
    <property type="entry name" value="Tex N-terminal region-like"/>
    <property type="match status" value="1"/>
</dbReference>
<feature type="non-terminal residue" evidence="2">
    <location>
        <position position="117"/>
    </location>
</feature>
<sequence>EDALSGAKDIIAELISDNPEYREWIREMVKVQGLIVSQATKDAEESVFEQYYDYSEAVKSIPDHRILAINRGENEKILRVKVTMPDEAILDRLCKTVITNAQSIFAEEIESAIQDAY</sequence>
<dbReference type="EMBL" id="BQXS01004168">
    <property type="protein sequence ID" value="GKT36492.1"/>
    <property type="molecule type" value="Genomic_DNA"/>
</dbReference>
<feature type="non-terminal residue" evidence="2">
    <location>
        <position position="1"/>
    </location>
</feature>
<dbReference type="InterPro" id="IPR055179">
    <property type="entry name" value="Tex-like_central_region"/>
</dbReference>
<accession>A0ABQ5KVN9</accession>
<proteinExistence type="predicted"/>
<protein>
    <submittedName>
        <fullName evidence="2">RNA-binding transcriptional accessory protein</fullName>
    </submittedName>
</protein>
<keyword evidence="3" id="KW-1185">Reference proteome</keyword>
<evidence type="ECO:0000259" key="1">
    <source>
        <dbReference type="Pfam" id="PF22706"/>
    </source>
</evidence>
<evidence type="ECO:0000313" key="3">
    <source>
        <dbReference type="Proteomes" id="UP001057375"/>
    </source>
</evidence>
<dbReference type="Pfam" id="PF22706">
    <property type="entry name" value="Tex_central_region"/>
    <property type="match status" value="1"/>
</dbReference>
<gene>
    <name evidence="2" type="ORF">ADUPG1_003174</name>
</gene>
<dbReference type="Proteomes" id="UP001057375">
    <property type="component" value="Unassembled WGS sequence"/>
</dbReference>
<feature type="domain" description="Tex-like central region" evidence="1">
    <location>
        <begin position="2"/>
        <end position="104"/>
    </location>
</feature>